<dbReference type="EMBL" id="JAYWTM010000037">
    <property type="protein sequence ID" value="MEC5345096.1"/>
    <property type="molecule type" value="Genomic_DNA"/>
</dbReference>
<dbReference type="RefSeq" id="WP_327619801.1">
    <property type="nucleotide sequence ID" value="NZ_JAYWTM010000037.1"/>
</dbReference>
<reference evidence="1 2" key="1">
    <citation type="journal article" date="2017" name="Int. J. Syst. Evol. Microbiol.">
        <title>Brenneria populi subsp. brevivirga subsp. nov. isolated from symptomatic bark of Populus x euramericana canker, and description of Brenneria populi subsp. populi subsp. nov.</title>
        <authorList>
            <person name="Zheng M.H."/>
            <person name="Piao C.G."/>
            <person name="Xue H."/>
            <person name="Guo M.W."/>
            <person name="Li Y."/>
        </authorList>
    </citation>
    <scope>NUCLEOTIDE SEQUENCE [LARGE SCALE GENOMIC DNA]</scope>
    <source>
        <strain evidence="1 2">D9-5</strain>
    </source>
</reference>
<accession>A0ABU6JXX0</accession>
<evidence type="ECO:0000313" key="2">
    <source>
        <dbReference type="Proteomes" id="UP001309705"/>
    </source>
</evidence>
<proteinExistence type="predicted"/>
<organism evidence="1 2">
    <name type="scientific">Brenneria populi</name>
    <dbReference type="NCBI Taxonomy" id="1505588"/>
    <lineage>
        <taxon>Bacteria</taxon>
        <taxon>Pseudomonadati</taxon>
        <taxon>Pseudomonadota</taxon>
        <taxon>Gammaproteobacteria</taxon>
        <taxon>Enterobacterales</taxon>
        <taxon>Pectobacteriaceae</taxon>
        <taxon>Brenneria</taxon>
    </lineage>
</organism>
<protein>
    <submittedName>
        <fullName evidence="1">Uncharacterized protein</fullName>
    </submittedName>
</protein>
<name>A0ABU6JXX0_9GAMM</name>
<feature type="non-terminal residue" evidence="1">
    <location>
        <position position="1"/>
    </location>
</feature>
<keyword evidence="2" id="KW-1185">Reference proteome</keyword>
<dbReference type="Proteomes" id="UP001309705">
    <property type="component" value="Unassembled WGS sequence"/>
</dbReference>
<gene>
    <name evidence="1" type="ORF">VSX58_21115</name>
</gene>
<sequence>VSPPVSKSVLTKIALSQHPKVVINKGFSQWLSPFLLSMAAKWRQPIIHTVAIGHKKTCFRRLDIR</sequence>
<evidence type="ECO:0000313" key="1">
    <source>
        <dbReference type="EMBL" id="MEC5345096.1"/>
    </source>
</evidence>
<comment type="caution">
    <text evidence="1">The sequence shown here is derived from an EMBL/GenBank/DDBJ whole genome shotgun (WGS) entry which is preliminary data.</text>
</comment>